<dbReference type="OrthoDB" id="410478at2759"/>
<accession>A0A913YGR9</accession>
<dbReference type="GeneID" id="114574953"/>
<reference evidence="3" key="1">
    <citation type="submission" date="2022-11" db="UniProtKB">
        <authorList>
            <consortium name="EnsemblMetazoa"/>
        </authorList>
    </citation>
    <scope>IDENTIFICATION</scope>
</reference>
<dbReference type="EnsemblMetazoa" id="XM_028658744.1">
    <property type="protein sequence ID" value="XP_028514545.1"/>
    <property type="gene ID" value="LOC114574953"/>
</dbReference>
<keyword evidence="1" id="KW-0812">Transmembrane</keyword>
<keyword evidence="1" id="KW-1133">Transmembrane helix</keyword>
<name>A0A913YGR9_EXADI</name>
<keyword evidence="4" id="KW-1185">Reference proteome</keyword>
<proteinExistence type="predicted"/>
<dbReference type="PANTHER" id="PTHR33153:SF3">
    <property type="entry name" value="TRAFFICKING PROTEIN PARTICLE COMPLEX SUBUNIT 11 DOMAIN-CONTAINING PROTEIN"/>
    <property type="match status" value="1"/>
</dbReference>
<evidence type="ECO:0000256" key="1">
    <source>
        <dbReference type="SAM" id="Phobius"/>
    </source>
</evidence>
<dbReference type="PANTHER" id="PTHR33153">
    <property type="entry name" value="MYND-TYPE DOMAIN-CONTAINING PROTEIN"/>
    <property type="match status" value="1"/>
</dbReference>
<organism evidence="3 4">
    <name type="scientific">Exaiptasia diaphana</name>
    <name type="common">Tropical sea anemone</name>
    <name type="synonym">Aiptasia pulchella</name>
    <dbReference type="NCBI Taxonomy" id="2652724"/>
    <lineage>
        <taxon>Eukaryota</taxon>
        <taxon>Metazoa</taxon>
        <taxon>Cnidaria</taxon>
        <taxon>Anthozoa</taxon>
        <taxon>Hexacorallia</taxon>
        <taxon>Actiniaria</taxon>
        <taxon>Aiptasiidae</taxon>
        <taxon>Exaiptasia</taxon>
    </lineage>
</organism>
<evidence type="ECO:0000313" key="3">
    <source>
        <dbReference type="EnsemblMetazoa" id="XP_028514545.1"/>
    </source>
</evidence>
<sequence>MDQAKTRLPYYYIGSKIEGEHVSFLKVHVTGAISHGNNTAMCFLDLMRWPHDANSTMNFMLETLRRHKLKNGRLPSTLYWQMDNCYRDCKNIYILAFCSLLVMTGVFKKVRLSYLIVGHTHADVDQ</sequence>
<dbReference type="OMA" id="HDANSTM"/>
<dbReference type="Proteomes" id="UP000887567">
    <property type="component" value="Unplaced"/>
</dbReference>
<feature type="domain" description="DUF7869" evidence="2">
    <location>
        <begin position="20"/>
        <end position="126"/>
    </location>
</feature>
<dbReference type="InterPro" id="IPR057191">
    <property type="entry name" value="DUF7869"/>
</dbReference>
<evidence type="ECO:0000313" key="4">
    <source>
        <dbReference type="Proteomes" id="UP000887567"/>
    </source>
</evidence>
<dbReference type="KEGG" id="epa:114574953"/>
<protein>
    <recommendedName>
        <fullName evidence="2">DUF7869 domain-containing protein</fullName>
    </recommendedName>
</protein>
<dbReference type="Pfam" id="PF25273">
    <property type="entry name" value="DUF7869"/>
    <property type="match status" value="1"/>
</dbReference>
<feature type="transmembrane region" description="Helical" evidence="1">
    <location>
        <begin position="91"/>
        <end position="107"/>
    </location>
</feature>
<dbReference type="RefSeq" id="XP_028514545.1">
    <property type="nucleotide sequence ID" value="XM_028658744.1"/>
</dbReference>
<dbReference type="AlphaFoldDB" id="A0A913YGR9"/>
<keyword evidence="1" id="KW-0472">Membrane</keyword>
<evidence type="ECO:0000259" key="2">
    <source>
        <dbReference type="Pfam" id="PF25273"/>
    </source>
</evidence>